<keyword evidence="1" id="KW-0472">Membrane</keyword>
<keyword evidence="1" id="KW-1133">Transmembrane helix</keyword>
<name>E9J7D2_SOLIN</name>
<sequence>MSDHLSTLYFHEDFSLETVSRKLATLSAPTTAQGMQTLAVIQLSNIRISKFVIIKIPVKLIPDKPGFNIYLLIRFYLVTSGGVTILFFRATACVRQRKSSNLLATEFNIKLSQQQESKNTTSINEMLKANVY</sequence>
<dbReference type="AlphaFoldDB" id="E9J7D2"/>
<accession>E9J7D2</accession>
<gene>
    <name evidence="2" type="ORF">SINV_01525</name>
</gene>
<dbReference type="HOGENOM" id="CLU_1919684_0_0_1"/>
<reference evidence="2" key="1">
    <citation type="journal article" date="2011" name="Proc. Natl. Acad. Sci. U.S.A.">
        <title>The genome of the fire ant Solenopsis invicta.</title>
        <authorList>
            <person name="Wurm Y."/>
            <person name="Wang J."/>
            <person name="Riba-Grognuz O."/>
            <person name="Corona M."/>
            <person name="Nygaard S."/>
            <person name="Hunt B.G."/>
            <person name="Ingram K.K."/>
            <person name="Falquet L."/>
            <person name="Nipitwattanaphon M."/>
            <person name="Gotzek D."/>
            <person name="Dijkstra M.B."/>
            <person name="Oettler J."/>
            <person name="Comtesse F."/>
            <person name="Shih C.J."/>
            <person name="Wu W.J."/>
            <person name="Yang C.C."/>
            <person name="Thomas J."/>
            <person name="Beaudoing E."/>
            <person name="Pradervand S."/>
            <person name="Flegel V."/>
            <person name="Cook E.D."/>
            <person name="Fabbretti R."/>
            <person name="Stockinger H."/>
            <person name="Long L."/>
            <person name="Farmerie W.G."/>
            <person name="Oakey J."/>
            <person name="Boomsma J.J."/>
            <person name="Pamilo P."/>
            <person name="Yi S.V."/>
            <person name="Heinze J."/>
            <person name="Goodisman M.A."/>
            <person name="Farinelli L."/>
            <person name="Harshman K."/>
            <person name="Hulo N."/>
            <person name="Cerutti L."/>
            <person name="Xenarios I."/>
            <person name="Shoemaker D."/>
            <person name="Keller L."/>
        </authorList>
    </citation>
    <scope>NUCLEOTIDE SEQUENCE [LARGE SCALE GENOMIC DNA]</scope>
</reference>
<evidence type="ECO:0000313" key="2">
    <source>
        <dbReference type="EMBL" id="EFZ11271.1"/>
    </source>
</evidence>
<evidence type="ECO:0000256" key="1">
    <source>
        <dbReference type="SAM" id="Phobius"/>
    </source>
</evidence>
<protein>
    <submittedName>
        <fullName evidence="2">Uncharacterized protein</fullName>
    </submittedName>
</protein>
<feature type="non-terminal residue" evidence="2">
    <location>
        <position position="132"/>
    </location>
</feature>
<organism>
    <name type="scientific">Solenopsis invicta</name>
    <name type="common">Red imported fire ant</name>
    <name type="synonym">Solenopsis wagneri</name>
    <dbReference type="NCBI Taxonomy" id="13686"/>
    <lineage>
        <taxon>Eukaryota</taxon>
        <taxon>Metazoa</taxon>
        <taxon>Ecdysozoa</taxon>
        <taxon>Arthropoda</taxon>
        <taxon>Hexapoda</taxon>
        <taxon>Insecta</taxon>
        <taxon>Pterygota</taxon>
        <taxon>Neoptera</taxon>
        <taxon>Endopterygota</taxon>
        <taxon>Hymenoptera</taxon>
        <taxon>Apocrita</taxon>
        <taxon>Aculeata</taxon>
        <taxon>Formicoidea</taxon>
        <taxon>Formicidae</taxon>
        <taxon>Myrmicinae</taxon>
        <taxon>Solenopsis</taxon>
    </lineage>
</organism>
<proteinExistence type="predicted"/>
<keyword evidence="1" id="KW-0812">Transmembrane</keyword>
<feature type="transmembrane region" description="Helical" evidence="1">
    <location>
        <begin position="67"/>
        <end position="88"/>
    </location>
</feature>
<dbReference type="EMBL" id="GL768469">
    <property type="protein sequence ID" value="EFZ11271.1"/>
    <property type="molecule type" value="Genomic_DNA"/>
</dbReference>